<dbReference type="EMBL" id="RCMI01000172">
    <property type="protein sequence ID" value="KAG2928251.1"/>
    <property type="molecule type" value="Genomic_DNA"/>
</dbReference>
<evidence type="ECO:0000313" key="1">
    <source>
        <dbReference type="EMBL" id="KAG2928251.1"/>
    </source>
</evidence>
<protein>
    <submittedName>
        <fullName evidence="1">Uncharacterized protein</fullName>
    </submittedName>
</protein>
<proteinExistence type="predicted"/>
<sequence length="95" mass="9886">MMAVLRKRVQIHETGEINGSSSCHSSVTLLVAGSAVTQVTTESSTTHVATEMCIAKGTMKSLTTEVAILIAEVTAAMDSTSAPSTSEVELPLSMM</sequence>
<dbReference type="Proteomes" id="UP000774804">
    <property type="component" value="Unassembled WGS sequence"/>
</dbReference>
<dbReference type="Proteomes" id="UP000760860">
    <property type="component" value="Unassembled WGS sequence"/>
</dbReference>
<gene>
    <name evidence="1" type="ORF">PC115_g7276</name>
    <name evidence="2" type="ORF">PC129_g19011</name>
</gene>
<dbReference type="AlphaFoldDB" id="A0A8T1CUR4"/>
<evidence type="ECO:0000313" key="3">
    <source>
        <dbReference type="Proteomes" id="UP000774804"/>
    </source>
</evidence>
<reference evidence="1" key="1">
    <citation type="submission" date="2018-10" db="EMBL/GenBank/DDBJ databases">
        <title>Effector identification in a new, highly contiguous assembly of the strawberry crown rot pathogen Phytophthora cactorum.</title>
        <authorList>
            <person name="Armitage A.D."/>
            <person name="Nellist C.F."/>
            <person name="Bates H."/>
            <person name="Vickerstaff R.J."/>
            <person name="Harrison R.J."/>
        </authorList>
    </citation>
    <scope>NUCLEOTIDE SEQUENCE</scope>
    <source>
        <strain evidence="1">4032</strain>
        <strain evidence="2">P421</strain>
    </source>
</reference>
<name>A0A8T1CUR4_9STRA</name>
<organism evidence="1 3">
    <name type="scientific">Phytophthora cactorum</name>
    <dbReference type="NCBI Taxonomy" id="29920"/>
    <lineage>
        <taxon>Eukaryota</taxon>
        <taxon>Sar</taxon>
        <taxon>Stramenopiles</taxon>
        <taxon>Oomycota</taxon>
        <taxon>Peronosporomycetes</taxon>
        <taxon>Peronosporales</taxon>
        <taxon>Peronosporaceae</taxon>
        <taxon>Phytophthora</taxon>
    </lineage>
</organism>
<comment type="caution">
    <text evidence="1">The sequence shown here is derived from an EMBL/GenBank/DDBJ whole genome shotgun (WGS) entry which is preliminary data.</text>
</comment>
<dbReference type="EMBL" id="RCMV01001168">
    <property type="protein sequence ID" value="KAG3209986.1"/>
    <property type="molecule type" value="Genomic_DNA"/>
</dbReference>
<evidence type="ECO:0000313" key="2">
    <source>
        <dbReference type="EMBL" id="KAG3209986.1"/>
    </source>
</evidence>
<accession>A0A8T1CUR4</accession>